<evidence type="ECO:0008006" key="3">
    <source>
        <dbReference type="Google" id="ProtNLM"/>
    </source>
</evidence>
<protein>
    <recommendedName>
        <fullName evidence="3">SMI1/KNR4 family protein</fullName>
    </recommendedName>
</protein>
<accession>A0ABU1FE02</accession>
<proteinExistence type="predicted"/>
<dbReference type="Proteomes" id="UP001247754">
    <property type="component" value="Unassembled WGS sequence"/>
</dbReference>
<evidence type="ECO:0000313" key="2">
    <source>
        <dbReference type="Proteomes" id="UP001247754"/>
    </source>
</evidence>
<name>A0ABU1FE02_9RHOB</name>
<sequence length="95" mass="10501">MAEVLEVYPLVLRAGRWWFPFGREATAEAIAAVWRSDCQVVFLGPNGGSFAYDVDEAGQEMVRLDYGAWAPLEGTRLSPWQNEALGLVLAAVEEL</sequence>
<keyword evidence="2" id="KW-1185">Reference proteome</keyword>
<organism evidence="1 2">
    <name type="scientific">Ruixingdingia sedimenti</name>
    <dbReference type="NCBI Taxonomy" id="3073604"/>
    <lineage>
        <taxon>Bacteria</taxon>
        <taxon>Pseudomonadati</taxon>
        <taxon>Pseudomonadota</taxon>
        <taxon>Alphaproteobacteria</taxon>
        <taxon>Rhodobacterales</taxon>
        <taxon>Paracoccaceae</taxon>
        <taxon>Ruixingdingia</taxon>
    </lineage>
</organism>
<dbReference type="RefSeq" id="WP_310459236.1">
    <property type="nucleotide sequence ID" value="NZ_JAVKPH010000047.1"/>
</dbReference>
<comment type="caution">
    <text evidence="1">The sequence shown here is derived from an EMBL/GenBank/DDBJ whole genome shotgun (WGS) entry which is preliminary data.</text>
</comment>
<evidence type="ECO:0000313" key="1">
    <source>
        <dbReference type="EMBL" id="MDR5655126.1"/>
    </source>
</evidence>
<gene>
    <name evidence="1" type="ORF">RGD00_21170</name>
</gene>
<reference evidence="1 2" key="1">
    <citation type="submission" date="2023-09" db="EMBL/GenBank/DDBJ databases">
        <title>Xinfangfangia sedmenti sp. nov., isolated the sedment.</title>
        <authorList>
            <person name="Xu L."/>
        </authorList>
    </citation>
    <scope>NUCLEOTIDE SEQUENCE [LARGE SCALE GENOMIC DNA]</scope>
    <source>
        <strain evidence="1 2">LG-4</strain>
    </source>
</reference>
<dbReference type="EMBL" id="JAVKPH010000047">
    <property type="protein sequence ID" value="MDR5655126.1"/>
    <property type="molecule type" value="Genomic_DNA"/>
</dbReference>